<dbReference type="AlphaFoldDB" id="A0A1V3NVE3"/>
<dbReference type="EMBL" id="MVBK01000001">
    <property type="protein sequence ID" value="OOG28838.1"/>
    <property type="molecule type" value="Genomic_DNA"/>
</dbReference>
<organism evidence="1 2">
    <name type="scientific">Thioalkalivibrio denitrificans</name>
    <dbReference type="NCBI Taxonomy" id="108003"/>
    <lineage>
        <taxon>Bacteria</taxon>
        <taxon>Pseudomonadati</taxon>
        <taxon>Pseudomonadota</taxon>
        <taxon>Gammaproteobacteria</taxon>
        <taxon>Chromatiales</taxon>
        <taxon>Ectothiorhodospiraceae</taxon>
        <taxon>Thioalkalivibrio</taxon>
    </lineage>
</organism>
<sequence length="260" mass="28328">MPMLHIISFFTSHYARSLFSARVFGVSPQTTALRALLVGIWASMVLPAHAGRPMATDDVDIIEAGACQLEVWIERTRDSRGTWLNPGCNPFGSTEFSLGGSRVHEDSASAFTVHQWQIKQMLRAHDVTQTGLAVALGGQQVHQGEARETFLNGIATIPLAGEAQLLHLNLGALHDRDGQPHRTRLTWGLAYDAEIAGATRASLETYGTSGERANWQFGLRHELVPGRVQIDASVGSAIERWADTCLFTVGLVFVSSAFLH</sequence>
<keyword evidence="2" id="KW-1185">Reference proteome</keyword>
<reference evidence="1 2" key="1">
    <citation type="submission" date="2017-02" db="EMBL/GenBank/DDBJ databases">
        <title>Genomic diversity within the haloalkaliphilic genus Thioalkalivibrio.</title>
        <authorList>
            <person name="Ahn A.-C."/>
            <person name="Meier-Kolthoff J."/>
            <person name="Overmars L."/>
            <person name="Richter M."/>
            <person name="Woyke T."/>
            <person name="Sorokin D.Y."/>
            <person name="Muyzer G."/>
        </authorList>
    </citation>
    <scope>NUCLEOTIDE SEQUENCE [LARGE SCALE GENOMIC DNA]</scope>
    <source>
        <strain evidence="1 2">ALJD</strain>
    </source>
</reference>
<name>A0A1V3NVE3_9GAMM</name>
<evidence type="ECO:0000313" key="1">
    <source>
        <dbReference type="EMBL" id="OOG28838.1"/>
    </source>
</evidence>
<evidence type="ECO:0000313" key="2">
    <source>
        <dbReference type="Proteomes" id="UP000189462"/>
    </source>
</evidence>
<gene>
    <name evidence="1" type="ORF">B1C78_00445</name>
</gene>
<dbReference type="STRING" id="108003.B1C78_00445"/>
<accession>A0A1V3NVE3</accession>
<dbReference type="Proteomes" id="UP000189462">
    <property type="component" value="Unassembled WGS sequence"/>
</dbReference>
<proteinExistence type="predicted"/>
<protein>
    <submittedName>
        <fullName evidence="1">Uncharacterized protein</fullName>
    </submittedName>
</protein>
<comment type="caution">
    <text evidence="1">The sequence shown here is derived from an EMBL/GenBank/DDBJ whole genome shotgun (WGS) entry which is preliminary data.</text>
</comment>